<evidence type="ECO:0000313" key="3">
    <source>
        <dbReference type="EMBL" id="KAG7475146.1"/>
    </source>
</evidence>
<gene>
    <name evidence="3" type="ORF">JOB18_024834</name>
</gene>
<dbReference type="PROSITE" id="PS00018">
    <property type="entry name" value="EF_HAND_1"/>
    <property type="match status" value="1"/>
</dbReference>
<dbReference type="GO" id="GO:0005509">
    <property type="term" value="F:calcium ion binding"/>
    <property type="evidence" value="ECO:0007669"/>
    <property type="project" value="InterPro"/>
</dbReference>
<proteinExistence type="inferred from homology"/>
<comment type="similarity">
    <text evidence="1">Belongs to the S-100 family.</text>
</comment>
<reference evidence="3 4" key="1">
    <citation type="journal article" date="2021" name="Sci. Rep.">
        <title>Chromosome anchoring in Senegalese sole (Solea senegalensis) reveals sex-associated markers and genome rearrangements in flatfish.</title>
        <authorList>
            <person name="Guerrero-Cozar I."/>
            <person name="Gomez-Garrido J."/>
            <person name="Berbel C."/>
            <person name="Martinez-Blanch J.F."/>
            <person name="Alioto T."/>
            <person name="Claros M.G."/>
            <person name="Gagnaire P.A."/>
            <person name="Manchado M."/>
        </authorList>
    </citation>
    <scope>NUCLEOTIDE SEQUENCE [LARGE SCALE GENOMIC DNA]</scope>
    <source>
        <strain evidence="3">Sse05_10M</strain>
    </source>
</reference>
<dbReference type="EMBL" id="JAGKHQ010000021">
    <property type="protein sequence ID" value="KAG7475146.1"/>
    <property type="molecule type" value="Genomic_DNA"/>
</dbReference>
<dbReference type="PROSITE" id="PS50222">
    <property type="entry name" value="EF_HAND_2"/>
    <property type="match status" value="1"/>
</dbReference>
<comment type="caution">
    <text evidence="3">The sequence shown here is derived from an EMBL/GenBank/DDBJ whole genome shotgun (WGS) entry which is preliminary data.</text>
</comment>
<accession>A0AAV6PT07</accession>
<dbReference type="GO" id="GO:0048306">
    <property type="term" value="F:calcium-dependent protein binding"/>
    <property type="evidence" value="ECO:0007669"/>
    <property type="project" value="TreeGrafter"/>
</dbReference>
<dbReference type="PANTHER" id="PTHR11639:SF134">
    <property type="entry name" value="PROTEIN S100-A1-RELATED"/>
    <property type="match status" value="1"/>
</dbReference>
<evidence type="ECO:0000256" key="1">
    <source>
        <dbReference type="ARBA" id="ARBA00007323"/>
    </source>
</evidence>
<evidence type="ECO:0000313" key="4">
    <source>
        <dbReference type="Proteomes" id="UP000693946"/>
    </source>
</evidence>
<dbReference type="AlphaFoldDB" id="A0AAV6PT07"/>
<evidence type="ECO:0000259" key="2">
    <source>
        <dbReference type="PROSITE" id="PS50222"/>
    </source>
</evidence>
<dbReference type="GO" id="GO:0046914">
    <property type="term" value="F:transition metal ion binding"/>
    <property type="evidence" value="ECO:0007669"/>
    <property type="project" value="InterPro"/>
</dbReference>
<dbReference type="InterPro" id="IPR034325">
    <property type="entry name" value="S-100_dom"/>
</dbReference>
<protein>
    <submittedName>
        <fullName evidence="3">S100-P</fullName>
    </submittedName>
</protein>
<dbReference type="InterPro" id="IPR002048">
    <property type="entry name" value="EF_hand_dom"/>
</dbReference>
<keyword evidence="4" id="KW-1185">Reference proteome</keyword>
<sequence>MAAGTTDWATMELVRRVTHLPLPCYYWSEKSSISRSASEVKALLCRPLAQTSAHASHLHTSSRTKEMNSDITAGEAAVALLTTLFDQYAHTDGDAMTMSRKEFKDMMQKEFPCFQKSECADDKGCDIFQKIDCDGDGLVSFPEFMGLVGTLAFCCHGFMIQANQQCQSQCQQKNKAK</sequence>
<dbReference type="PANTHER" id="PTHR11639">
    <property type="entry name" value="S100 CALCIUM-BINDING PROTEIN"/>
    <property type="match status" value="1"/>
</dbReference>
<dbReference type="Proteomes" id="UP000693946">
    <property type="component" value="Linkage Group LG9"/>
</dbReference>
<dbReference type="InterPro" id="IPR018247">
    <property type="entry name" value="EF_Hand_1_Ca_BS"/>
</dbReference>
<feature type="domain" description="EF-hand" evidence="2">
    <location>
        <begin position="119"/>
        <end position="154"/>
    </location>
</feature>
<organism evidence="3 4">
    <name type="scientific">Solea senegalensis</name>
    <name type="common">Senegalese sole</name>
    <dbReference type="NCBI Taxonomy" id="28829"/>
    <lineage>
        <taxon>Eukaryota</taxon>
        <taxon>Metazoa</taxon>
        <taxon>Chordata</taxon>
        <taxon>Craniata</taxon>
        <taxon>Vertebrata</taxon>
        <taxon>Euteleostomi</taxon>
        <taxon>Actinopterygii</taxon>
        <taxon>Neopterygii</taxon>
        <taxon>Teleostei</taxon>
        <taxon>Neoteleostei</taxon>
        <taxon>Acanthomorphata</taxon>
        <taxon>Carangaria</taxon>
        <taxon>Pleuronectiformes</taxon>
        <taxon>Pleuronectoidei</taxon>
        <taxon>Soleidae</taxon>
        <taxon>Solea</taxon>
    </lineage>
</organism>
<dbReference type="InterPro" id="IPR013787">
    <property type="entry name" value="S100_Ca-bd_sub"/>
</dbReference>
<dbReference type="CDD" id="cd00213">
    <property type="entry name" value="S-100"/>
    <property type="match status" value="1"/>
</dbReference>
<name>A0AAV6PT07_SOLSE</name>
<dbReference type="SMART" id="SM01394">
    <property type="entry name" value="S_100"/>
    <property type="match status" value="1"/>
</dbReference>
<dbReference type="Pfam" id="PF01023">
    <property type="entry name" value="S_100"/>
    <property type="match status" value="1"/>
</dbReference>